<dbReference type="Proteomes" id="UP000824469">
    <property type="component" value="Unassembled WGS sequence"/>
</dbReference>
<name>A0AA38FIQ9_TAXCH</name>
<feature type="compositionally biased region" description="Basic and acidic residues" evidence="1">
    <location>
        <begin position="343"/>
        <end position="357"/>
    </location>
</feature>
<evidence type="ECO:0000259" key="3">
    <source>
        <dbReference type="Pfam" id="PF00501"/>
    </source>
</evidence>
<feature type="region of interest" description="Disordered" evidence="1">
    <location>
        <begin position="337"/>
        <end position="373"/>
    </location>
</feature>
<keyword evidence="2" id="KW-0812">Transmembrane</keyword>
<dbReference type="InterPro" id="IPR042099">
    <property type="entry name" value="ANL_N_sf"/>
</dbReference>
<feature type="transmembrane region" description="Helical" evidence="2">
    <location>
        <begin position="308"/>
        <end position="328"/>
    </location>
</feature>
<dbReference type="PANTHER" id="PTHR44378:SF2">
    <property type="entry name" value="ACYL-ACTIVATING ENZYME 17, PEROXISOMAL-RELATED"/>
    <property type="match status" value="1"/>
</dbReference>
<keyword evidence="2" id="KW-0472">Membrane</keyword>
<keyword evidence="5" id="KW-1185">Reference proteome</keyword>
<keyword evidence="2" id="KW-1133">Transmembrane helix</keyword>
<gene>
    <name evidence="4" type="ORF">KI387_008090</name>
</gene>
<feature type="non-terminal residue" evidence="4">
    <location>
        <position position="1"/>
    </location>
</feature>
<feature type="domain" description="AMP-dependent synthetase/ligase" evidence="3">
    <location>
        <begin position="209"/>
        <end position="312"/>
    </location>
</feature>
<dbReference type="SUPFAM" id="SSF56801">
    <property type="entry name" value="Acetyl-CoA synthetase-like"/>
    <property type="match status" value="1"/>
</dbReference>
<dbReference type="Pfam" id="PF00501">
    <property type="entry name" value="AMP-binding"/>
    <property type="match status" value="1"/>
</dbReference>
<dbReference type="EMBL" id="JAHRHJ020000008">
    <property type="protein sequence ID" value="KAH9303686.1"/>
    <property type="molecule type" value="Genomic_DNA"/>
</dbReference>
<dbReference type="AlphaFoldDB" id="A0AA38FIQ9"/>
<protein>
    <recommendedName>
        <fullName evidence="3">AMP-dependent synthetase/ligase domain-containing protein</fullName>
    </recommendedName>
</protein>
<feature type="transmembrane region" description="Helical" evidence="2">
    <location>
        <begin position="266"/>
        <end position="288"/>
    </location>
</feature>
<comment type="caution">
    <text evidence="4">The sequence shown here is derived from an EMBL/GenBank/DDBJ whole genome shotgun (WGS) entry which is preliminary data.</text>
</comment>
<dbReference type="Gene3D" id="3.40.50.12780">
    <property type="entry name" value="N-terminal domain of ligase-like"/>
    <property type="match status" value="1"/>
</dbReference>
<evidence type="ECO:0000256" key="1">
    <source>
        <dbReference type="SAM" id="MobiDB-lite"/>
    </source>
</evidence>
<reference evidence="4 5" key="1">
    <citation type="journal article" date="2021" name="Nat. Plants">
        <title>The Taxus genome provides insights into paclitaxel biosynthesis.</title>
        <authorList>
            <person name="Xiong X."/>
            <person name="Gou J."/>
            <person name="Liao Q."/>
            <person name="Li Y."/>
            <person name="Zhou Q."/>
            <person name="Bi G."/>
            <person name="Li C."/>
            <person name="Du R."/>
            <person name="Wang X."/>
            <person name="Sun T."/>
            <person name="Guo L."/>
            <person name="Liang H."/>
            <person name="Lu P."/>
            <person name="Wu Y."/>
            <person name="Zhang Z."/>
            <person name="Ro D.K."/>
            <person name="Shang Y."/>
            <person name="Huang S."/>
            <person name="Yan J."/>
        </authorList>
    </citation>
    <scope>NUCLEOTIDE SEQUENCE [LARGE SCALE GENOMIC DNA]</scope>
    <source>
        <strain evidence="4">Ta-2019</strain>
    </source>
</reference>
<proteinExistence type="predicted"/>
<dbReference type="InterPro" id="IPR000873">
    <property type="entry name" value="AMP-dep_synth/lig_dom"/>
</dbReference>
<dbReference type="PANTHER" id="PTHR44378">
    <property type="entry name" value="ACYL-ACTIVATING ENZYME 17, PEROXISOMAL-RELATED"/>
    <property type="match status" value="1"/>
</dbReference>
<evidence type="ECO:0000313" key="5">
    <source>
        <dbReference type="Proteomes" id="UP000824469"/>
    </source>
</evidence>
<evidence type="ECO:0000313" key="4">
    <source>
        <dbReference type="EMBL" id="KAH9303686.1"/>
    </source>
</evidence>
<organism evidence="4 5">
    <name type="scientific">Taxus chinensis</name>
    <name type="common">Chinese yew</name>
    <name type="synonym">Taxus wallichiana var. chinensis</name>
    <dbReference type="NCBI Taxonomy" id="29808"/>
    <lineage>
        <taxon>Eukaryota</taxon>
        <taxon>Viridiplantae</taxon>
        <taxon>Streptophyta</taxon>
        <taxon>Embryophyta</taxon>
        <taxon>Tracheophyta</taxon>
        <taxon>Spermatophyta</taxon>
        <taxon>Pinopsida</taxon>
        <taxon>Pinidae</taxon>
        <taxon>Conifers II</taxon>
        <taxon>Cupressales</taxon>
        <taxon>Taxaceae</taxon>
        <taxon>Taxus</taxon>
    </lineage>
</organism>
<evidence type="ECO:0000256" key="2">
    <source>
        <dbReference type="SAM" id="Phobius"/>
    </source>
</evidence>
<sequence length="373" mass="41441">CNEVRVPLKRKQNMADINTNTMFHPQLESITVSQIVNSGISSADALTFHEKLQSILKQCGGSRALAWNVISKILLRPDHPFSLHQLMYYGCYADWDAAKNGPPPAWTPSLENAMSTNIGNLLQRRGSELLGSAYTDPIASFPRFYKLSIENPEVYWDIIYRELDISFSVLPSRILHVTTSKADSESFPGGVWLPGAMLNIAENCLVSNSKKKPNDVAIIWQDEGKNDLPLNVLTFEELRLKVCQVANALDTLCLPKGSAIAIDMPMVITAVIIYLALVLAGYVVVSIADSFVSREISTRLKISNAKAIFTQALLSIFICFPADMRLLLRAMNRRVRPQPYNRGGKEEEGRGREEERPPSAGERTGTGNTETQK</sequence>
<dbReference type="OMA" id="PACIFRE"/>
<accession>A0AA38FIQ9</accession>